<feature type="region of interest" description="Disordered" evidence="1">
    <location>
        <begin position="41"/>
        <end position="61"/>
    </location>
</feature>
<dbReference type="AlphaFoldDB" id="A0A6A2ZC38"/>
<accession>A0A6A2ZC38</accession>
<feature type="region of interest" description="Disordered" evidence="1">
    <location>
        <begin position="126"/>
        <end position="145"/>
    </location>
</feature>
<comment type="caution">
    <text evidence="2">The sequence shown here is derived from an EMBL/GenBank/DDBJ whole genome shotgun (WGS) entry which is preliminary data.</text>
</comment>
<sequence length="169" mass="17878">MGWEQPCLYSNDGTGGASKLSKTSVLLPLLVAGSCFFAPKSPPNHDEEELDEDNDVGGGGGGDEPCLKLSIDAGVWFGNCPIGSGHSGYIGCRLIDHNRHLRLTENFIQHDTSSFDQGKQLATKNCCSGSSTGPSTHREKPSSCSTGYNGVPRILFLSDVHHSAIEGGK</sequence>
<name>A0A6A2ZC38_HIBSY</name>
<evidence type="ECO:0000313" key="3">
    <source>
        <dbReference type="Proteomes" id="UP000436088"/>
    </source>
</evidence>
<feature type="compositionally biased region" description="Acidic residues" evidence="1">
    <location>
        <begin position="46"/>
        <end position="55"/>
    </location>
</feature>
<organism evidence="2 3">
    <name type="scientific">Hibiscus syriacus</name>
    <name type="common">Rose of Sharon</name>
    <dbReference type="NCBI Taxonomy" id="106335"/>
    <lineage>
        <taxon>Eukaryota</taxon>
        <taxon>Viridiplantae</taxon>
        <taxon>Streptophyta</taxon>
        <taxon>Embryophyta</taxon>
        <taxon>Tracheophyta</taxon>
        <taxon>Spermatophyta</taxon>
        <taxon>Magnoliopsida</taxon>
        <taxon>eudicotyledons</taxon>
        <taxon>Gunneridae</taxon>
        <taxon>Pentapetalae</taxon>
        <taxon>rosids</taxon>
        <taxon>malvids</taxon>
        <taxon>Malvales</taxon>
        <taxon>Malvaceae</taxon>
        <taxon>Malvoideae</taxon>
        <taxon>Hibiscus</taxon>
    </lineage>
</organism>
<gene>
    <name evidence="2" type="ORF">F3Y22_tig00110945pilonHSYRG00035</name>
</gene>
<dbReference type="Proteomes" id="UP000436088">
    <property type="component" value="Unassembled WGS sequence"/>
</dbReference>
<feature type="compositionally biased region" description="Polar residues" evidence="1">
    <location>
        <begin position="126"/>
        <end position="135"/>
    </location>
</feature>
<proteinExistence type="predicted"/>
<dbReference type="EMBL" id="VEPZ02001175">
    <property type="protein sequence ID" value="KAE8688979.1"/>
    <property type="molecule type" value="Genomic_DNA"/>
</dbReference>
<evidence type="ECO:0000256" key="1">
    <source>
        <dbReference type="SAM" id="MobiDB-lite"/>
    </source>
</evidence>
<keyword evidence="3" id="KW-1185">Reference proteome</keyword>
<reference evidence="2" key="1">
    <citation type="submission" date="2019-09" db="EMBL/GenBank/DDBJ databases">
        <title>Draft genome information of white flower Hibiscus syriacus.</title>
        <authorList>
            <person name="Kim Y.-M."/>
        </authorList>
    </citation>
    <scope>NUCLEOTIDE SEQUENCE [LARGE SCALE GENOMIC DNA]</scope>
    <source>
        <strain evidence="2">YM2019G1</strain>
    </source>
</reference>
<protein>
    <submittedName>
        <fullName evidence="2">Uncharacterized protein</fullName>
    </submittedName>
</protein>
<evidence type="ECO:0000313" key="2">
    <source>
        <dbReference type="EMBL" id="KAE8688979.1"/>
    </source>
</evidence>